<proteinExistence type="predicted"/>
<keyword evidence="2" id="KW-1185">Reference proteome</keyword>
<sequence>MIFLRIFFKKNNLHITHQVKTCFGSILFKIINLIRIKVVIILQRIVSKYLAFWDFVG</sequence>
<reference evidence="1 2" key="1">
    <citation type="submission" date="2016-05" db="EMBL/GenBank/DDBJ databases">
        <title>Single-cell genome of chain-forming Candidatus Thiomargarita nelsonii and comparison to other large sulfur-oxidizing bacteria.</title>
        <authorList>
            <person name="Winkel M."/>
            <person name="Salman V."/>
            <person name="Woyke T."/>
            <person name="Schulz-Vogt H."/>
            <person name="Richter M."/>
            <person name="Flood B."/>
            <person name="Bailey J."/>
            <person name="Amann R."/>
            <person name="Mussmann M."/>
        </authorList>
    </citation>
    <scope>NUCLEOTIDE SEQUENCE [LARGE SCALE GENOMIC DNA]</scope>
    <source>
        <strain evidence="1 2">THI036</strain>
    </source>
</reference>
<dbReference type="EMBL" id="LUTY01001588">
    <property type="protein sequence ID" value="OAD21503.1"/>
    <property type="molecule type" value="Genomic_DNA"/>
</dbReference>
<dbReference type="Proteomes" id="UP000076962">
    <property type="component" value="Unassembled WGS sequence"/>
</dbReference>
<organism evidence="1 2">
    <name type="scientific">Candidatus Thiomargarita nelsonii</name>
    <dbReference type="NCBI Taxonomy" id="1003181"/>
    <lineage>
        <taxon>Bacteria</taxon>
        <taxon>Pseudomonadati</taxon>
        <taxon>Pseudomonadota</taxon>
        <taxon>Gammaproteobacteria</taxon>
        <taxon>Thiotrichales</taxon>
        <taxon>Thiotrichaceae</taxon>
        <taxon>Thiomargarita</taxon>
    </lineage>
</organism>
<protein>
    <submittedName>
        <fullName evidence="1">Uncharacterized protein</fullName>
    </submittedName>
</protein>
<evidence type="ECO:0000313" key="1">
    <source>
        <dbReference type="EMBL" id="OAD21503.1"/>
    </source>
</evidence>
<accession>A0A176S0B8</accession>
<name>A0A176S0B8_9GAMM</name>
<comment type="caution">
    <text evidence="1">The sequence shown here is derived from an EMBL/GenBank/DDBJ whole genome shotgun (WGS) entry which is preliminary data.</text>
</comment>
<dbReference type="AlphaFoldDB" id="A0A176S0B8"/>
<evidence type="ECO:0000313" key="2">
    <source>
        <dbReference type="Proteomes" id="UP000076962"/>
    </source>
</evidence>
<gene>
    <name evidence="1" type="ORF">THIOM_002728</name>
</gene>